<proteinExistence type="predicted"/>
<accession>A0A812WN81</accession>
<dbReference type="EMBL" id="CAJNIZ010044277">
    <property type="protein sequence ID" value="CAE7683782.1"/>
    <property type="molecule type" value="Genomic_DNA"/>
</dbReference>
<reference evidence="1" key="1">
    <citation type="submission" date="2021-02" db="EMBL/GenBank/DDBJ databases">
        <authorList>
            <person name="Dougan E. K."/>
            <person name="Rhodes N."/>
            <person name="Thang M."/>
            <person name="Chan C."/>
        </authorList>
    </citation>
    <scope>NUCLEOTIDE SEQUENCE</scope>
</reference>
<gene>
    <name evidence="1" type="primary">ycgL</name>
    <name evidence="1" type="ORF">SPIL2461_LOCUS19085</name>
</gene>
<dbReference type="Proteomes" id="UP000649617">
    <property type="component" value="Unassembled WGS sequence"/>
</dbReference>
<evidence type="ECO:0000313" key="2">
    <source>
        <dbReference type="Proteomes" id="UP000649617"/>
    </source>
</evidence>
<protein>
    <submittedName>
        <fullName evidence="1">YcgL protein</fullName>
    </submittedName>
</protein>
<dbReference type="AlphaFoldDB" id="A0A812WN81"/>
<sequence length="132" mass="14953">MGTVHASSDYDIKCIFVQPRSSYFGLKSSATTFKHNFAGAAGGSDVEISGWEARHALQLLSEDNPTVLGLLLSPVVFVGEEWRVRLQDAVQKHSNRQRLMYHWYSHARRNYQSYILNSESPQRKSTLAPEQP</sequence>
<comment type="caution">
    <text evidence="1">The sequence shown here is derived from an EMBL/GenBank/DDBJ whole genome shotgun (WGS) entry which is preliminary data.</text>
</comment>
<organism evidence="1 2">
    <name type="scientific">Symbiodinium pilosum</name>
    <name type="common">Dinoflagellate</name>
    <dbReference type="NCBI Taxonomy" id="2952"/>
    <lineage>
        <taxon>Eukaryota</taxon>
        <taxon>Sar</taxon>
        <taxon>Alveolata</taxon>
        <taxon>Dinophyceae</taxon>
        <taxon>Suessiales</taxon>
        <taxon>Symbiodiniaceae</taxon>
        <taxon>Symbiodinium</taxon>
    </lineage>
</organism>
<dbReference type="Pfam" id="PF10127">
    <property type="entry name" value="RlaP"/>
    <property type="match status" value="1"/>
</dbReference>
<keyword evidence="2" id="KW-1185">Reference proteome</keyword>
<evidence type="ECO:0000313" key="1">
    <source>
        <dbReference type="EMBL" id="CAE7683782.1"/>
    </source>
</evidence>
<dbReference type="InterPro" id="IPR018775">
    <property type="entry name" value="RlaP"/>
</dbReference>
<dbReference type="OrthoDB" id="410792at2759"/>
<name>A0A812WN81_SYMPI</name>